<feature type="region of interest" description="Disordered" evidence="1">
    <location>
        <begin position="1"/>
        <end position="36"/>
    </location>
</feature>
<dbReference type="PANTHER" id="PTHR36855:SF1">
    <property type="entry name" value="PEROXISOME MEMBRANE ANCHOR PROTEIN PEX14P N-TERMINAL DOMAIN-CONTAINING PROTEIN"/>
    <property type="match status" value="1"/>
</dbReference>
<dbReference type="InterPro" id="IPR040554">
    <property type="entry name" value="KPWE_PEX14_dom"/>
</dbReference>
<evidence type="ECO:0000259" key="2">
    <source>
        <dbReference type="Pfam" id="PF17733"/>
    </source>
</evidence>
<dbReference type="Proteomes" id="UP001175000">
    <property type="component" value="Unassembled WGS sequence"/>
</dbReference>
<comment type="caution">
    <text evidence="4">The sequence shown here is derived from an EMBL/GenBank/DDBJ whole genome shotgun (WGS) entry which is preliminary data.</text>
</comment>
<proteinExistence type="predicted"/>
<protein>
    <submittedName>
        <fullName evidence="4">Uncharacterized protein</fullName>
    </submittedName>
</protein>
<feature type="compositionally biased region" description="Low complexity" evidence="1">
    <location>
        <begin position="10"/>
        <end position="30"/>
    </location>
</feature>
<dbReference type="Pfam" id="PF17733">
    <property type="entry name" value="KPWE_dom"/>
    <property type="match status" value="1"/>
</dbReference>
<gene>
    <name evidence="4" type="ORF">B0T14DRAFT_473443</name>
</gene>
<evidence type="ECO:0000313" key="5">
    <source>
        <dbReference type="Proteomes" id="UP001175000"/>
    </source>
</evidence>
<dbReference type="InterPro" id="IPR058841">
    <property type="entry name" value="HTH_76"/>
</dbReference>
<dbReference type="AlphaFoldDB" id="A0AA39X494"/>
<evidence type="ECO:0000259" key="3">
    <source>
        <dbReference type="Pfam" id="PF25871"/>
    </source>
</evidence>
<accession>A0AA39X494</accession>
<organism evidence="4 5">
    <name type="scientific">Immersiella caudata</name>
    <dbReference type="NCBI Taxonomy" id="314043"/>
    <lineage>
        <taxon>Eukaryota</taxon>
        <taxon>Fungi</taxon>
        <taxon>Dikarya</taxon>
        <taxon>Ascomycota</taxon>
        <taxon>Pezizomycotina</taxon>
        <taxon>Sordariomycetes</taxon>
        <taxon>Sordariomycetidae</taxon>
        <taxon>Sordariales</taxon>
        <taxon>Lasiosphaeriaceae</taxon>
        <taxon>Immersiella</taxon>
    </lineage>
</organism>
<evidence type="ECO:0000256" key="1">
    <source>
        <dbReference type="SAM" id="MobiDB-lite"/>
    </source>
</evidence>
<feature type="compositionally biased region" description="Basic and acidic residues" evidence="1">
    <location>
        <begin position="141"/>
        <end position="157"/>
    </location>
</feature>
<evidence type="ECO:0000313" key="4">
    <source>
        <dbReference type="EMBL" id="KAK0626935.1"/>
    </source>
</evidence>
<sequence length="249" mass="27146">MSNPNPNPPSTNLNPSPSPSETTNTNTPSSFQKFDSYPWPRDRQFLQGLLAMLGPLSNSFERHKALGVTLQARIWWYASRQNIAIDRSAYETYTSAHPSSTDAELLDKLEEIQKRMGIVDGEEAKQGGLPEWMVSAPQKVDLNRKADDGDESERSKGGEGAPYPAHFQAIIEAVTTGKAVAGVREIPNTVVRQAGISPVGKMQAPRKPWERQQQQSGGAIGSLPGQGTLLKKEFPPVAEELGSAEPLRS</sequence>
<name>A0AA39X494_9PEZI</name>
<feature type="domain" description="PEX14-like helix-turn-helix" evidence="3">
    <location>
        <begin position="30"/>
        <end position="98"/>
    </location>
</feature>
<dbReference type="PANTHER" id="PTHR36855">
    <property type="entry name" value="CHROMOSOME 10, WHOLE GENOME SHOTGUN SEQUENCE"/>
    <property type="match status" value="1"/>
</dbReference>
<feature type="domain" description="Peroxisomal membrane protein PEX14-like KPWE" evidence="2">
    <location>
        <begin position="162"/>
        <end position="211"/>
    </location>
</feature>
<reference evidence="4" key="1">
    <citation type="submission" date="2023-06" db="EMBL/GenBank/DDBJ databases">
        <title>Genome-scale phylogeny and comparative genomics of the fungal order Sordariales.</title>
        <authorList>
            <consortium name="Lawrence Berkeley National Laboratory"/>
            <person name="Hensen N."/>
            <person name="Bonometti L."/>
            <person name="Westerberg I."/>
            <person name="Brannstrom I.O."/>
            <person name="Guillou S."/>
            <person name="Cros-Aarteil S."/>
            <person name="Calhoun S."/>
            <person name="Haridas S."/>
            <person name="Kuo A."/>
            <person name="Mondo S."/>
            <person name="Pangilinan J."/>
            <person name="Riley R."/>
            <person name="Labutti K."/>
            <person name="Andreopoulos B."/>
            <person name="Lipzen A."/>
            <person name="Chen C."/>
            <person name="Yanf M."/>
            <person name="Daum C."/>
            <person name="Ng V."/>
            <person name="Clum A."/>
            <person name="Steindorff A."/>
            <person name="Ohm R."/>
            <person name="Martin F."/>
            <person name="Silar P."/>
            <person name="Natvig D."/>
            <person name="Lalanne C."/>
            <person name="Gautier V."/>
            <person name="Ament-Velasquez S.L."/>
            <person name="Kruys A."/>
            <person name="Hutchinson M.I."/>
            <person name="Powell A.J."/>
            <person name="Barry K."/>
            <person name="Miller A.N."/>
            <person name="Grigoriev I.V."/>
            <person name="Debuchy R."/>
            <person name="Gladieux P."/>
            <person name="Thoren M.H."/>
            <person name="Johannesson H."/>
        </authorList>
    </citation>
    <scope>NUCLEOTIDE SEQUENCE</scope>
    <source>
        <strain evidence="4">CBS 606.72</strain>
    </source>
</reference>
<feature type="region of interest" description="Disordered" evidence="1">
    <location>
        <begin position="138"/>
        <end position="163"/>
    </location>
</feature>
<feature type="region of interest" description="Disordered" evidence="1">
    <location>
        <begin position="197"/>
        <end position="249"/>
    </location>
</feature>
<dbReference type="Pfam" id="PF25871">
    <property type="entry name" value="HTH_76"/>
    <property type="match status" value="1"/>
</dbReference>
<dbReference type="EMBL" id="JAULSU010000002">
    <property type="protein sequence ID" value="KAK0626935.1"/>
    <property type="molecule type" value="Genomic_DNA"/>
</dbReference>
<keyword evidence="5" id="KW-1185">Reference proteome</keyword>